<evidence type="ECO:0000256" key="1">
    <source>
        <dbReference type="ARBA" id="ARBA00004123"/>
    </source>
</evidence>
<feature type="region of interest" description="Disordered" evidence="11">
    <location>
        <begin position="577"/>
        <end position="607"/>
    </location>
</feature>
<dbReference type="FunFam" id="3.30.160.60:FF:001498">
    <property type="entry name" value="Zinc finger protein 404"/>
    <property type="match status" value="1"/>
</dbReference>
<evidence type="ECO:0000256" key="5">
    <source>
        <dbReference type="ARBA" id="ARBA00022771"/>
    </source>
</evidence>
<feature type="domain" description="C2H2-type" evidence="12">
    <location>
        <begin position="610"/>
        <end position="640"/>
    </location>
</feature>
<dbReference type="InterPro" id="IPR040792">
    <property type="entry name" value="Zap1_Znf2"/>
</dbReference>
<keyword evidence="3" id="KW-0479">Metal-binding</keyword>
<dbReference type="GO" id="GO:0045944">
    <property type="term" value="P:positive regulation of transcription by RNA polymerase II"/>
    <property type="evidence" value="ECO:0007669"/>
    <property type="project" value="UniProtKB-ARBA"/>
</dbReference>
<dbReference type="PROSITE" id="PS00028">
    <property type="entry name" value="ZINC_FINGER_C2H2_1"/>
    <property type="match status" value="6"/>
</dbReference>
<protein>
    <recommendedName>
        <fullName evidence="12">C2H2-type domain-containing protein</fullName>
    </recommendedName>
</protein>
<dbReference type="SMART" id="SM00355">
    <property type="entry name" value="ZnF_C2H2"/>
    <property type="match status" value="8"/>
</dbReference>
<dbReference type="eggNOG" id="KOG1721">
    <property type="taxonomic scope" value="Eukaryota"/>
</dbReference>
<keyword evidence="9" id="KW-0539">Nucleus</keyword>
<dbReference type="Pfam" id="PF21816">
    <property type="entry name" value="Zap1_zf1"/>
    <property type="match status" value="1"/>
</dbReference>
<keyword evidence="14" id="KW-1185">Reference proteome</keyword>
<dbReference type="Gene3D" id="3.30.160.60">
    <property type="entry name" value="Classic Zinc Finger"/>
    <property type="match status" value="5"/>
</dbReference>
<dbReference type="GO" id="GO:0000978">
    <property type="term" value="F:RNA polymerase II cis-regulatory region sequence-specific DNA binding"/>
    <property type="evidence" value="ECO:0007669"/>
    <property type="project" value="TreeGrafter"/>
</dbReference>
<organism evidence="13 14">
    <name type="scientific">Tetrapisispora phaffii (strain ATCC 24235 / CBS 4417 / NBRC 1672 / NRRL Y-8282 / UCD 70-5)</name>
    <name type="common">Yeast</name>
    <name type="synonym">Fabospora phaffii</name>
    <dbReference type="NCBI Taxonomy" id="1071381"/>
    <lineage>
        <taxon>Eukaryota</taxon>
        <taxon>Fungi</taxon>
        <taxon>Dikarya</taxon>
        <taxon>Ascomycota</taxon>
        <taxon>Saccharomycotina</taxon>
        <taxon>Saccharomycetes</taxon>
        <taxon>Saccharomycetales</taxon>
        <taxon>Saccharomycetaceae</taxon>
        <taxon>Tetrapisispora</taxon>
    </lineage>
</organism>
<evidence type="ECO:0000256" key="3">
    <source>
        <dbReference type="ARBA" id="ARBA00022723"/>
    </source>
</evidence>
<keyword evidence="8" id="KW-0804">Transcription</keyword>
<evidence type="ECO:0000256" key="11">
    <source>
        <dbReference type="SAM" id="MobiDB-lite"/>
    </source>
</evidence>
<evidence type="ECO:0000256" key="8">
    <source>
        <dbReference type="ARBA" id="ARBA00023163"/>
    </source>
</evidence>
<dbReference type="FunFam" id="3.30.160.60:FF:000017">
    <property type="entry name" value="zinc finger protein 62 homolog"/>
    <property type="match status" value="1"/>
</dbReference>
<feature type="compositionally biased region" description="Polar residues" evidence="11">
    <location>
        <begin position="589"/>
        <end position="607"/>
    </location>
</feature>
<dbReference type="GO" id="GO:0005634">
    <property type="term" value="C:nucleus"/>
    <property type="evidence" value="ECO:0007669"/>
    <property type="project" value="UniProtKB-SubCell"/>
</dbReference>
<dbReference type="PANTHER" id="PTHR19818:SF139">
    <property type="entry name" value="PAIR-RULE PROTEIN ODD-PAIRED"/>
    <property type="match status" value="1"/>
</dbReference>
<dbReference type="AlphaFoldDB" id="G8C1T3"/>
<evidence type="ECO:0000256" key="6">
    <source>
        <dbReference type="ARBA" id="ARBA00022833"/>
    </source>
</evidence>
<keyword evidence="4" id="KW-0677">Repeat</keyword>
<keyword evidence="5 10" id="KW-0863">Zinc-finger</keyword>
<evidence type="ECO:0000256" key="9">
    <source>
        <dbReference type="ARBA" id="ARBA00023242"/>
    </source>
</evidence>
<dbReference type="Gene3D" id="6.10.140.370">
    <property type="match status" value="1"/>
</dbReference>
<dbReference type="Pfam" id="PF18217">
    <property type="entry name" value="Zap1_zf2"/>
    <property type="match status" value="1"/>
</dbReference>
<feature type="domain" description="C2H2-type" evidence="12">
    <location>
        <begin position="673"/>
        <end position="700"/>
    </location>
</feature>
<evidence type="ECO:0000256" key="7">
    <source>
        <dbReference type="ARBA" id="ARBA00023015"/>
    </source>
</evidence>
<feature type="domain" description="C2H2-type" evidence="12">
    <location>
        <begin position="701"/>
        <end position="728"/>
    </location>
</feature>
<dbReference type="InterPro" id="IPR013087">
    <property type="entry name" value="Znf_C2H2_type"/>
</dbReference>
<dbReference type="PANTHER" id="PTHR19818">
    <property type="entry name" value="ZINC FINGER PROTEIN ZIC AND GLI"/>
    <property type="match status" value="1"/>
</dbReference>
<comment type="subcellular location">
    <subcellularLocation>
        <location evidence="1">Nucleus</location>
    </subcellularLocation>
</comment>
<feature type="domain" description="C2H2-type" evidence="12">
    <location>
        <begin position="493"/>
        <end position="523"/>
    </location>
</feature>
<dbReference type="InterPro" id="IPR036236">
    <property type="entry name" value="Znf_C2H2_sf"/>
</dbReference>
<accession>G8C1T3</accession>
<dbReference type="Proteomes" id="UP000005666">
    <property type="component" value="Chromosome 15"/>
</dbReference>
<dbReference type="Pfam" id="PF00096">
    <property type="entry name" value="zf-C2H2"/>
    <property type="match status" value="4"/>
</dbReference>
<sequence>MKDLVMAGNGVLHGHIHKLNNLTYIHGHIHHTKENDVKAESDYYSNDNNTETTGIERSSSDIEGANTRVDTINSFLEEDNGVCGLNKNFIDCKHFEFINYDTEYSKLNNINNSTVNSNWASQLFNDQLVMPPNKRRKFEEIKEEEDTSMKMCNDCNPKVLEVCCEFEHNKTENLRDNSLNPTDFIESRNHDSVNGKSIKREKSMGSNNLDLDIYTESLNLLNKDKLDPFFDTRSINDFNADNHLIKQKTMENISIPDLSCNLTCETACTFQNKNDAYNNNVYLDTTKVRENYEELYPNITKPLGSTDLHKKDCHDHIVNSEADLKILQDLCDISSIYSLPFTKHSMHDSENDHHQYEHTKEELENHYHSSHHEHHHHFVNFHSHSLLKEGRNDLIENNNGIRSQYNNFRQINQFLPGKPQNKDHLSYERLKSWPNAVNPSTFHHHVQNYNLQPNDDSESDIINSDTIKTASELSTIDFNWNFNTPSESKYYSIQCKWNNCGETFASLVDLQKHLIYEHVSKEDYQNISLDKDEVICNWKDCEFEGEDICSLLSHINRKHGINFDMKFINLYDTEDKKKNKGNSNSPNSLNIPTPTSTSIEYSSPNGKNDSLCKWDKCGKLFENEEMLNNHVEKTHLLSRQSEYYCKWENCDRRFTQKQKLVRHLRVHTHYKPFTCKTCGKNFSNQEILIQHQRVHSGEKPYKCDMCGNSFSSASSLKVHKRTHTGEKPLSCNVCGKRFNSSSNLSKHVKTHKKQYKCPKCLKSYDSEVKLISHAKRCK</sequence>
<evidence type="ECO:0000313" key="14">
    <source>
        <dbReference type="Proteomes" id="UP000005666"/>
    </source>
</evidence>
<proteinExistence type="inferred from homology"/>
<evidence type="ECO:0000256" key="2">
    <source>
        <dbReference type="ARBA" id="ARBA00006991"/>
    </source>
</evidence>
<dbReference type="PROSITE" id="PS50157">
    <property type="entry name" value="ZINC_FINGER_C2H2_2"/>
    <property type="match status" value="6"/>
</dbReference>
<evidence type="ECO:0000313" key="13">
    <source>
        <dbReference type="EMBL" id="CCE66111.1"/>
    </source>
</evidence>
<dbReference type="OrthoDB" id="3437960at2759"/>
<dbReference type="GO" id="GO:0000981">
    <property type="term" value="F:DNA-binding transcription factor activity, RNA polymerase II-specific"/>
    <property type="evidence" value="ECO:0007669"/>
    <property type="project" value="TreeGrafter"/>
</dbReference>
<keyword evidence="7" id="KW-0805">Transcription regulation</keyword>
<evidence type="ECO:0000256" key="4">
    <source>
        <dbReference type="ARBA" id="ARBA00022737"/>
    </source>
</evidence>
<dbReference type="SUPFAM" id="SSF57667">
    <property type="entry name" value="beta-beta-alpha zinc fingers"/>
    <property type="match status" value="4"/>
</dbReference>
<dbReference type="InterPro" id="IPR050329">
    <property type="entry name" value="GLI_C2H2-zinc-finger"/>
</dbReference>
<dbReference type="FunFam" id="3.30.160.60:FF:000557">
    <property type="entry name" value="zinc finger and SCAN domain-containing protein 29"/>
    <property type="match status" value="1"/>
</dbReference>
<dbReference type="InterPro" id="IPR048420">
    <property type="entry name" value="Zap1-like_Znf1"/>
</dbReference>
<feature type="domain" description="C2H2-type" evidence="12">
    <location>
        <begin position="729"/>
        <end position="756"/>
    </location>
</feature>
<comment type="similarity">
    <text evidence="2">Belongs to the krueppel C2H2-type zinc-finger protein family.</text>
</comment>
<gene>
    <name evidence="13" type="primary">TPHA0O01440</name>
    <name evidence="13" type="ordered locus">TPHA_0O01440</name>
</gene>
<dbReference type="STRING" id="1071381.G8C1T3"/>
<dbReference type="RefSeq" id="XP_003688545.1">
    <property type="nucleotide sequence ID" value="XM_003688497.1"/>
</dbReference>
<dbReference type="GO" id="GO:0008270">
    <property type="term" value="F:zinc ion binding"/>
    <property type="evidence" value="ECO:0007669"/>
    <property type="project" value="UniProtKB-KW"/>
</dbReference>
<dbReference type="GeneID" id="11530701"/>
<feature type="domain" description="C2H2-type" evidence="12">
    <location>
        <begin position="643"/>
        <end position="672"/>
    </location>
</feature>
<dbReference type="HOGENOM" id="CLU_014727_0_0_1"/>
<reference evidence="13 14" key="1">
    <citation type="journal article" date="2011" name="Proc. Natl. Acad. Sci. U.S.A.">
        <title>Evolutionary erosion of yeast sex chromosomes by mating-type switching accidents.</title>
        <authorList>
            <person name="Gordon J.L."/>
            <person name="Armisen D."/>
            <person name="Proux-Wera E."/>
            <person name="Oheigeartaigh S.S."/>
            <person name="Byrne K.P."/>
            <person name="Wolfe K.H."/>
        </authorList>
    </citation>
    <scope>NUCLEOTIDE SEQUENCE [LARGE SCALE GENOMIC DNA]</scope>
    <source>
        <strain evidence="14">ATCC 24235 / CBS 4417 / NBRC 1672 / NRRL Y-8282 / UCD 70-5</strain>
    </source>
</reference>
<keyword evidence="6" id="KW-0862">Zinc</keyword>
<evidence type="ECO:0000259" key="12">
    <source>
        <dbReference type="PROSITE" id="PS50157"/>
    </source>
</evidence>
<evidence type="ECO:0000256" key="10">
    <source>
        <dbReference type="PROSITE-ProRule" id="PRU00042"/>
    </source>
</evidence>
<dbReference type="KEGG" id="tpf:TPHA_0O01440"/>
<dbReference type="OMA" id="CQHFEFL"/>
<name>G8C1T3_TETPH</name>
<dbReference type="EMBL" id="HE612870">
    <property type="protein sequence ID" value="CCE66111.1"/>
    <property type="molecule type" value="Genomic_DNA"/>
</dbReference>